<keyword evidence="3" id="KW-1185">Reference proteome</keyword>
<reference evidence="2" key="1">
    <citation type="submission" date="2022-12" db="EMBL/GenBank/DDBJ databases">
        <authorList>
            <person name="Krivoruchko A.V."/>
            <person name="Elkin A."/>
        </authorList>
    </citation>
    <scope>NUCLEOTIDE SEQUENCE</scope>
    <source>
        <strain evidence="2">IEGM 1388</strain>
    </source>
</reference>
<comment type="caution">
    <text evidence="2">The sequence shown here is derived from an EMBL/GenBank/DDBJ whole genome shotgun (WGS) entry which is preliminary data.</text>
</comment>
<dbReference type="InterPro" id="IPR036653">
    <property type="entry name" value="CinA-like_C"/>
</dbReference>
<dbReference type="Pfam" id="PF02464">
    <property type="entry name" value="CinA"/>
    <property type="match status" value="1"/>
</dbReference>
<dbReference type="SUPFAM" id="SSF142433">
    <property type="entry name" value="CinA-like"/>
    <property type="match status" value="1"/>
</dbReference>
<protein>
    <submittedName>
        <fullName evidence="2">CinA family protein</fullName>
    </submittedName>
</protein>
<dbReference type="NCBIfam" id="TIGR00199">
    <property type="entry name" value="PncC_domain"/>
    <property type="match status" value="1"/>
</dbReference>
<name>A0ABT4N179_GORRU</name>
<accession>A0ABT4N179</accession>
<proteinExistence type="predicted"/>
<feature type="domain" description="CinA C-terminal" evidence="1">
    <location>
        <begin position="19"/>
        <end position="161"/>
    </location>
</feature>
<evidence type="ECO:0000313" key="3">
    <source>
        <dbReference type="Proteomes" id="UP001067235"/>
    </source>
</evidence>
<organism evidence="2 3">
    <name type="scientific">Gordonia rubripertincta</name>
    <name type="common">Rhodococcus corallinus</name>
    <dbReference type="NCBI Taxonomy" id="36822"/>
    <lineage>
        <taxon>Bacteria</taxon>
        <taxon>Bacillati</taxon>
        <taxon>Actinomycetota</taxon>
        <taxon>Actinomycetes</taxon>
        <taxon>Mycobacteriales</taxon>
        <taxon>Gordoniaceae</taxon>
        <taxon>Gordonia</taxon>
    </lineage>
</organism>
<dbReference type="Gene3D" id="3.90.950.20">
    <property type="entry name" value="CinA-like"/>
    <property type="match status" value="1"/>
</dbReference>
<evidence type="ECO:0000313" key="2">
    <source>
        <dbReference type="EMBL" id="MCZ4553018.1"/>
    </source>
</evidence>
<gene>
    <name evidence="2" type="ORF">O4213_23720</name>
</gene>
<evidence type="ECO:0000259" key="1">
    <source>
        <dbReference type="Pfam" id="PF02464"/>
    </source>
</evidence>
<dbReference type="EMBL" id="JAPWIE010000008">
    <property type="protein sequence ID" value="MCZ4553018.1"/>
    <property type="molecule type" value="Genomic_DNA"/>
</dbReference>
<dbReference type="InterPro" id="IPR008136">
    <property type="entry name" value="CinA_C"/>
</dbReference>
<dbReference type="Proteomes" id="UP001067235">
    <property type="component" value="Unassembled WGS sequence"/>
</dbReference>
<sequence>MIADPDDRVPTDSELAQWCEQLAELAEENNRVIATAESLTAGNLAAELGRASESGDWYSGGIVAYRKEVKYDVLHVPEGPVVSEAAATAMARSTATLLGADLAVAVTGEAGPETQEDVPPGTVWFGVYDNGSVETLHRVFDGEPEQVLASTIAASVDLLIQHAKAGTGDRGEQTPRTGEETS</sequence>
<dbReference type="RefSeq" id="WP_301573639.1">
    <property type="nucleotide sequence ID" value="NZ_JAPWIE010000008.1"/>
</dbReference>